<sequence length="41" mass="4508">MGDLEGTQCTDFSAYSLHSPNSYHKDQGRGICVVLGWCETT</sequence>
<reference evidence="1" key="1">
    <citation type="submission" date="2020-07" db="EMBL/GenBank/DDBJ databases">
        <title>Genome sequence and genetic diversity analysis of an under-domesticated orphan crop, white fonio (Digitaria exilis).</title>
        <authorList>
            <person name="Bennetzen J.L."/>
            <person name="Chen S."/>
            <person name="Ma X."/>
            <person name="Wang X."/>
            <person name="Yssel A.E.J."/>
            <person name="Chaluvadi S.R."/>
            <person name="Johnson M."/>
            <person name="Gangashetty P."/>
            <person name="Hamidou F."/>
            <person name="Sanogo M.D."/>
            <person name="Zwaenepoel A."/>
            <person name="Wallace J."/>
            <person name="Van De Peer Y."/>
            <person name="Van Deynze A."/>
        </authorList>
    </citation>
    <scope>NUCLEOTIDE SEQUENCE</scope>
    <source>
        <tissue evidence="1">Leaves</tissue>
    </source>
</reference>
<evidence type="ECO:0000313" key="2">
    <source>
        <dbReference type="Proteomes" id="UP000636709"/>
    </source>
</evidence>
<organism evidence="1 2">
    <name type="scientific">Digitaria exilis</name>
    <dbReference type="NCBI Taxonomy" id="1010633"/>
    <lineage>
        <taxon>Eukaryota</taxon>
        <taxon>Viridiplantae</taxon>
        <taxon>Streptophyta</taxon>
        <taxon>Embryophyta</taxon>
        <taxon>Tracheophyta</taxon>
        <taxon>Spermatophyta</taxon>
        <taxon>Magnoliopsida</taxon>
        <taxon>Liliopsida</taxon>
        <taxon>Poales</taxon>
        <taxon>Poaceae</taxon>
        <taxon>PACMAD clade</taxon>
        <taxon>Panicoideae</taxon>
        <taxon>Panicodae</taxon>
        <taxon>Paniceae</taxon>
        <taxon>Anthephorinae</taxon>
        <taxon>Digitaria</taxon>
    </lineage>
</organism>
<evidence type="ECO:0000313" key="1">
    <source>
        <dbReference type="EMBL" id="KAF8702563.1"/>
    </source>
</evidence>
<keyword evidence="2" id="KW-1185">Reference proteome</keyword>
<dbReference type="Proteomes" id="UP000636709">
    <property type="component" value="Unassembled WGS sequence"/>
</dbReference>
<proteinExistence type="predicted"/>
<name>A0A835BSY7_9POAL</name>
<accession>A0A835BSY7</accession>
<dbReference type="AlphaFoldDB" id="A0A835BSY7"/>
<protein>
    <submittedName>
        <fullName evidence="1">Uncharacterized protein</fullName>
    </submittedName>
</protein>
<dbReference type="EMBL" id="JACEFO010001785">
    <property type="protein sequence ID" value="KAF8702563.1"/>
    <property type="molecule type" value="Genomic_DNA"/>
</dbReference>
<gene>
    <name evidence="1" type="ORF">HU200_032947</name>
</gene>
<comment type="caution">
    <text evidence="1">The sequence shown here is derived from an EMBL/GenBank/DDBJ whole genome shotgun (WGS) entry which is preliminary data.</text>
</comment>